<keyword evidence="4" id="KW-1185">Reference proteome</keyword>
<dbReference type="SUPFAM" id="SSF111384">
    <property type="entry name" value="OmpH-like"/>
    <property type="match status" value="1"/>
</dbReference>
<evidence type="ECO:0000256" key="2">
    <source>
        <dbReference type="SAM" id="SignalP"/>
    </source>
</evidence>
<dbReference type="SMART" id="SM00935">
    <property type="entry name" value="OmpH"/>
    <property type="match status" value="1"/>
</dbReference>
<dbReference type="EMBL" id="PGTB01000174">
    <property type="protein sequence ID" value="PJE34498.1"/>
    <property type="molecule type" value="Genomic_DNA"/>
</dbReference>
<gene>
    <name evidence="3" type="ORF">CVM52_21980</name>
</gene>
<dbReference type="InterPro" id="IPR005632">
    <property type="entry name" value="Chaperone_Skp"/>
</dbReference>
<dbReference type="Gene3D" id="3.30.910.20">
    <property type="entry name" value="Skp domain"/>
    <property type="match status" value="1"/>
</dbReference>
<dbReference type="InterPro" id="IPR024930">
    <property type="entry name" value="Skp_dom_sf"/>
</dbReference>
<proteinExistence type="predicted"/>
<dbReference type="GO" id="GO:0051082">
    <property type="term" value="F:unfolded protein binding"/>
    <property type="evidence" value="ECO:0007669"/>
    <property type="project" value="InterPro"/>
</dbReference>
<feature type="signal peptide" evidence="2">
    <location>
        <begin position="1"/>
        <end position="22"/>
    </location>
</feature>
<dbReference type="AlphaFoldDB" id="A0A2M8IVH5"/>
<organism evidence="3 4">
    <name type="scientific">Pseudooceanicola lipolyticus</name>
    <dbReference type="NCBI Taxonomy" id="2029104"/>
    <lineage>
        <taxon>Bacteria</taxon>
        <taxon>Pseudomonadati</taxon>
        <taxon>Pseudomonadota</taxon>
        <taxon>Alphaproteobacteria</taxon>
        <taxon>Rhodobacterales</taxon>
        <taxon>Paracoccaceae</taxon>
        <taxon>Pseudooceanicola</taxon>
    </lineage>
</organism>
<sequence>MRLVTAVCAVLLLGWTAEPAQAQQIGVPNSAILTISSDRFYADSAFGRRIAREIEQDSLELSAENRQIEAELTEEEHDLTERRPVMEPDEFRKLADAFDAKVQDIRSRQDAKARALSQRHDEARGRFYEAAQPVLARLMREAGAGVILERSSVFLSANATDITDVAIARIDAAIGDGLELAVPQGAGADAVAPPPTQQD</sequence>
<name>A0A2M8IVH5_9RHOB</name>
<keyword evidence="1" id="KW-0175">Coiled coil</keyword>
<evidence type="ECO:0000313" key="3">
    <source>
        <dbReference type="EMBL" id="PJE34498.1"/>
    </source>
</evidence>
<protein>
    <submittedName>
        <fullName evidence="3">Outer membrane chaperone Skp</fullName>
    </submittedName>
</protein>
<dbReference type="Pfam" id="PF03938">
    <property type="entry name" value="OmpH"/>
    <property type="match status" value="1"/>
</dbReference>
<accession>A0A2M8IVH5</accession>
<dbReference type="OrthoDB" id="7868372at2"/>
<dbReference type="Proteomes" id="UP000231553">
    <property type="component" value="Unassembled WGS sequence"/>
</dbReference>
<feature type="coiled-coil region" evidence="1">
    <location>
        <begin position="51"/>
        <end position="78"/>
    </location>
</feature>
<evidence type="ECO:0000313" key="4">
    <source>
        <dbReference type="Proteomes" id="UP000231553"/>
    </source>
</evidence>
<reference evidence="3 4" key="1">
    <citation type="journal article" date="2018" name="Int. J. Syst. Evol. Microbiol.">
        <title>Pseudooceanicola lipolyticus sp. nov., a marine alphaproteobacterium, reclassification of Oceanicola flagellatus as Pseudooceanicola flagellatus comb. nov. and emended description of the genus Pseudooceanicola.</title>
        <authorList>
            <person name="Huang M.-M."/>
            <person name="Guo L.-L."/>
            <person name="Wu Y.-H."/>
            <person name="Lai Q.-L."/>
            <person name="Shao Z.-Z."/>
            <person name="Wang C.-S."/>
            <person name="Wu M."/>
            <person name="Xu X.-W."/>
        </authorList>
    </citation>
    <scope>NUCLEOTIDE SEQUENCE [LARGE SCALE GENOMIC DNA]</scope>
    <source>
        <strain evidence="3 4">157</strain>
    </source>
</reference>
<comment type="caution">
    <text evidence="3">The sequence shown here is derived from an EMBL/GenBank/DDBJ whole genome shotgun (WGS) entry which is preliminary data.</text>
</comment>
<feature type="chain" id="PRO_5014611283" evidence="2">
    <location>
        <begin position="23"/>
        <end position="199"/>
    </location>
</feature>
<evidence type="ECO:0000256" key="1">
    <source>
        <dbReference type="SAM" id="Coils"/>
    </source>
</evidence>
<keyword evidence="2" id="KW-0732">Signal</keyword>